<dbReference type="Pfam" id="PF00512">
    <property type="entry name" value="HisKA"/>
    <property type="match status" value="1"/>
</dbReference>
<evidence type="ECO:0000256" key="10">
    <source>
        <dbReference type="ARBA" id="ARBA00022840"/>
    </source>
</evidence>
<evidence type="ECO:0000256" key="2">
    <source>
        <dbReference type="ARBA" id="ARBA00004651"/>
    </source>
</evidence>
<dbReference type="CDD" id="cd00082">
    <property type="entry name" value="HisKA"/>
    <property type="match status" value="1"/>
</dbReference>
<evidence type="ECO:0000256" key="12">
    <source>
        <dbReference type="ARBA" id="ARBA00023012"/>
    </source>
</evidence>
<dbReference type="PROSITE" id="PS50885">
    <property type="entry name" value="HAMP"/>
    <property type="match status" value="1"/>
</dbReference>
<accession>A0A845L8A9</accession>
<keyword evidence="7 15" id="KW-0812">Transmembrane</keyword>
<keyword evidence="10" id="KW-0067">ATP-binding</keyword>
<evidence type="ECO:0000256" key="11">
    <source>
        <dbReference type="ARBA" id="ARBA00022989"/>
    </source>
</evidence>
<organism evidence="17 18">
    <name type="scientific">Heliomicrobium gestii</name>
    <name type="common">Heliobacterium gestii</name>
    <dbReference type="NCBI Taxonomy" id="2699"/>
    <lineage>
        <taxon>Bacteria</taxon>
        <taxon>Bacillati</taxon>
        <taxon>Bacillota</taxon>
        <taxon>Clostridia</taxon>
        <taxon>Eubacteriales</taxon>
        <taxon>Heliobacteriaceae</taxon>
        <taxon>Heliomicrobium</taxon>
    </lineage>
</organism>
<dbReference type="Gene3D" id="6.10.340.10">
    <property type="match status" value="1"/>
</dbReference>
<proteinExistence type="predicted"/>
<dbReference type="EC" id="2.7.13.3" evidence="3"/>
<dbReference type="PANTHER" id="PTHR45528">
    <property type="entry name" value="SENSOR HISTIDINE KINASE CPXA"/>
    <property type="match status" value="1"/>
</dbReference>
<evidence type="ECO:0000313" key="18">
    <source>
        <dbReference type="Proteomes" id="UP000471031"/>
    </source>
</evidence>
<evidence type="ECO:0000256" key="1">
    <source>
        <dbReference type="ARBA" id="ARBA00000085"/>
    </source>
</evidence>
<reference evidence="17 18" key="1">
    <citation type="submission" date="2020-01" db="EMBL/GenBank/DDBJ databases">
        <title>Whole genome sequence of Heliobacterium gestii DSM 11169.</title>
        <authorList>
            <person name="Kyndt J.A."/>
            <person name="Meyer T.E."/>
        </authorList>
    </citation>
    <scope>NUCLEOTIDE SEQUENCE [LARGE SCALE GENOMIC DNA]</scope>
    <source>
        <strain evidence="17 18">DSM 11169</strain>
    </source>
</reference>
<evidence type="ECO:0000256" key="8">
    <source>
        <dbReference type="ARBA" id="ARBA00022741"/>
    </source>
</evidence>
<keyword evidence="9" id="KW-0418">Kinase</keyword>
<dbReference type="CDD" id="cd06225">
    <property type="entry name" value="HAMP"/>
    <property type="match status" value="1"/>
</dbReference>
<dbReference type="Proteomes" id="UP000471031">
    <property type="component" value="Unassembled WGS sequence"/>
</dbReference>
<keyword evidence="14" id="KW-0175">Coiled coil</keyword>
<dbReference type="InterPro" id="IPR050398">
    <property type="entry name" value="HssS/ArlS-like"/>
</dbReference>
<evidence type="ECO:0000256" key="3">
    <source>
        <dbReference type="ARBA" id="ARBA00012438"/>
    </source>
</evidence>
<sequence>MPPIRPFRNAYFFKIAAFTIGLSIIPLLILTGFGLFQFDNAIEKLTTYQLDLTVENVLEQKYALLVKESASINAGFAHVESDLLLLQTQAATLLSENPAADSLPSLTLVDRPAGYRWEPMVRPEEANIFLSASAPRSDAFYRRLRNIKRLSPLLAQAANNEPLVDSFYFCFPESAWLTYPAMDIDYEVSIHKLPADLRLENYDFYRFMTPAYNPERKLRWSPPYDDVSHWDRVVTAAAPVYLPSGQFAGMVAADYPMAHIARHILSLQFTEPNAFAFIIDDKGRLIAGQEKTPEPLPPASLRQVLEERQGIQRIALSQGAAYHMYAPIANTGWFLNFVIPEQDIREPFIAHSTEQISRLLHDFSHSFFAYVAVVSLVLVFFSYRFSKTVTEPVRRLTEAFRESSQGKRIAPVPVVTKDELGQLTATFNQMNETIHSLITELNNRATRLEERVLERTQEIQAANQQLQATYQQLKQTEASRTELIAQISHDLKTPLTVMKAGLQILEKYDLTQEERIDLTDRVKRQTRQITQLIDDLFELSTMELQT</sequence>
<name>A0A845L8A9_HELGE</name>
<keyword evidence="11 15" id="KW-1133">Transmembrane helix</keyword>
<comment type="subcellular location">
    <subcellularLocation>
        <location evidence="2">Cell membrane</location>
        <topology evidence="2">Multi-pass membrane protein</topology>
    </subcellularLocation>
</comment>
<feature type="transmembrane region" description="Helical" evidence="15">
    <location>
        <begin position="12"/>
        <end position="36"/>
    </location>
</feature>
<keyword evidence="18" id="KW-1185">Reference proteome</keyword>
<evidence type="ECO:0000259" key="16">
    <source>
        <dbReference type="PROSITE" id="PS50885"/>
    </source>
</evidence>
<dbReference type="AlphaFoldDB" id="A0A845L8A9"/>
<evidence type="ECO:0000256" key="14">
    <source>
        <dbReference type="SAM" id="Coils"/>
    </source>
</evidence>
<keyword evidence="5" id="KW-0597">Phosphoprotein</keyword>
<evidence type="ECO:0000256" key="5">
    <source>
        <dbReference type="ARBA" id="ARBA00022553"/>
    </source>
</evidence>
<dbReference type="GO" id="GO:0005524">
    <property type="term" value="F:ATP binding"/>
    <property type="evidence" value="ECO:0007669"/>
    <property type="project" value="UniProtKB-KW"/>
</dbReference>
<dbReference type="CDD" id="cd18773">
    <property type="entry name" value="PDC1_HK_sensor"/>
    <property type="match status" value="1"/>
</dbReference>
<keyword evidence="6" id="KW-0808">Transferase</keyword>
<evidence type="ECO:0000256" key="9">
    <source>
        <dbReference type="ARBA" id="ARBA00022777"/>
    </source>
</evidence>
<evidence type="ECO:0000256" key="7">
    <source>
        <dbReference type="ARBA" id="ARBA00022692"/>
    </source>
</evidence>
<dbReference type="SUPFAM" id="SSF158472">
    <property type="entry name" value="HAMP domain-like"/>
    <property type="match status" value="1"/>
</dbReference>
<gene>
    <name evidence="17" type="ORF">GTO89_08010</name>
</gene>
<dbReference type="InterPro" id="IPR003661">
    <property type="entry name" value="HisK_dim/P_dom"/>
</dbReference>
<dbReference type="PANTHER" id="PTHR45528:SF1">
    <property type="entry name" value="SENSOR HISTIDINE KINASE CPXA"/>
    <property type="match status" value="1"/>
</dbReference>
<comment type="catalytic activity">
    <reaction evidence="1">
        <text>ATP + protein L-histidine = ADP + protein N-phospho-L-histidine.</text>
        <dbReference type="EC" id="2.7.13.3"/>
    </reaction>
</comment>
<dbReference type="SUPFAM" id="SSF47384">
    <property type="entry name" value="Homodimeric domain of signal transducing histidine kinase"/>
    <property type="match status" value="1"/>
</dbReference>
<keyword evidence="13 15" id="KW-0472">Membrane</keyword>
<dbReference type="Gene3D" id="3.30.450.20">
    <property type="entry name" value="PAS domain"/>
    <property type="match status" value="1"/>
</dbReference>
<feature type="transmembrane region" description="Helical" evidence="15">
    <location>
        <begin position="367"/>
        <end position="385"/>
    </location>
</feature>
<dbReference type="Gene3D" id="1.10.287.130">
    <property type="match status" value="1"/>
</dbReference>
<dbReference type="InterPro" id="IPR036097">
    <property type="entry name" value="HisK_dim/P_sf"/>
</dbReference>
<keyword evidence="8" id="KW-0547">Nucleotide-binding</keyword>
<feature type="coiled-coil region" evidence="14">
    <location>
        <begin position="431"/>
        <end position="479"/>
    </location>
</feature>
<keyword evidence="4" id="KW-1003">Cell membrane</keyword>
<dbReference type="OrthoDB" id="9792991at2"/>
<dbReference type="GO" id="GO:0005886">
    <property type="term" value="C:plasma membrane"/>
    <property type="evidence" value="ECO:0007669"/>
    <property type="project" value="UniProtKB-SubCell"/>
</dbReference>
<dbReference type="SMART" id="SM00304">
    <property type="entry name" value="HAMP"/>
    <property type="match status" value="1"/>
</dbReference>
<evidence type="ECO:0000256" key="15">
    <source>
        <dbReference type="SAM" id="Phobius"/>
    </source>
</evidence>
<evidence type="ECO:0000313" key="17">
    <source>
        <dbReference type="EMBL" id="MZP42977.1"/>
    </source>
</evidence>
<dbReference type="EMBL" id="WXEX01000005">
    <property type="protein sequence ID" value="MZP42977.1"/>
    <property type="molecule type" value="Genomic_DNA"/>
</dbReference>
<dbReference type="SMART" id="SM00388">
    <property type="entry name" value="HisKA"/>
    <property type="match status" value="1"/>
</dbReference>
<feature type="domain" description="HAMP" evidence="16">
    <location>
        <begin position="387"/>
        <end position="439"/>
    </location>
</feature>
<dbReference type="RefSeq" id="WP_161261543.1">
    <property type="nucleotide sequence ID" value="NZ_JAFBDC010000004.1"/>
</dbReference>
<dbReference type="Pfam" id="PF00672">
    <property type="entry name" value="HAMP"/>
    <property type="match status" value="1"/>
</dbReference>
<keyword evidence="12" id="KW-0902">Two-component regulatory system</keyword>
<dbReference type="GO" id="GO:0000155">
    <property type="term" value="F:phosphorelay sensor kinase activity"/>
    <property type="evidence" value="ECO:0007669"/>
    <property type="project" value="InterPro"/>
</dbReference>
<evidence type="ECO:0000256" key="4">
    <source>
        <dbReference type="ARBA" id="ARBA00022475"/>
    </source>
</evidence>
<evidence type="ECO:0000256" key="13">
    <source>
        <dbReference type="ARBA" id="ARBA00023136"/>
    </source>
</evidence>
<evidence type="ECO:0000256" key="6">
    <source>
        <dbReference type="ARBA" id="ARBA00022679"/>
    </source>
</evidence>
<protein>
    <recommendedName>
        <fullName evidence="3">histidine kinase</fullName>
        <ecNumber evidence="3">2.7.13.3</ecNumber>
    </recommendedName>
</protein>
<dbReference type="InterPro" id="IPR003660">
    <property type="entry name" value="HAMP_dom"/>
</dbReference>
<comment type="caution">
    <text evidence="17">The sequence shown here is derived from an EMBL/GenBank/DDBJ whole genome shotgun (WGS) entry which is preliminary data.</text>
</comment>